<dbReference type="SUPFAM" id="SSF57667">
    <property type="entry name" value="beta-beta-alpha zinc fingers"/>
    <property type="match status" value="1"/>
</dbReference>
<dbReference type="PANTHER" id="PTHR14003">
    <property type="entry name" value="TRANSCRIPTIONAL REPRESSOR PROTEIN YY"/>
    <property type="match status" value="1"/>
</dbReference>
<evidence type="ECO:0000256" key="1">
    <source>
        <dbReference type="ARBA" id="ARBA00004123"/>
    </source>
</evidence>
<gene>
    <name evidence="13" type="ORF">N306_02476</name>
</gene>
<dbReference type="GO" id="GO:0000978">
    <property type="term" value="F:RNA polymerase II cis-regulatory region sequence-specific DNA binding"/>
    <property type="evidence" value="ECO:0007669"/>
    <property type="project" value="TreeGrafter"/>
</dbReference>
<proteinExistence type="inferred from homology"/>
<keyword evidence="7" id="KW-0805">Transcription regulation</keyword>
<dbReference type="SMART" id="SM00355">
    <property type="entry name" value="ZnF_C2H2"/>
    <property type="match status" value="2"/>
</dbReference>
<feature type="domain" description="C2H2-type" evidence="12">
    <location>
        <begin position="1"/>
        <end position="28"/>
    </location>
</feature>
<dbReference type="STRING" id="30419.A0A091WJ26"/>
<dbReference type="PROSITE" id="PS50157">
    <property type="entry name" value="ZINC_FINGER_C2H2_2"/>
    <property type="match status" value="2"/>
</dbReference>
<accession>A0A091WJ26</accession>
<feature type="non-terminal residue" evidence="13">
    <location>
        <position position="56"/>
    </location>
</feature>
<protein>
    <submittedName>
        <fullName evidence="13">Zinc finger protein 271</fullName>
    </submittedName>
</protein>
<dbReference type="EMBL" id="KK735550">
    <property type="protein sequence ID" value="KFR14858.1"/>
    <property type="molecule type" value="Genomic_DNA"/>
</dbReference>
<evidence type="ECO:0000256" key="11">
    <source>
        <dbReference type="PROSITE-ProRule" id="PRU00042"/>
    </source>
</evidence>
<evidence type="ECO:0000256" key="5">
    <source>
        <dbReference type="ARBA" id="ARBA00022771"/>
    </source>
</evidence>
<evidence type="ECO:0000256" key="10">
    <source>
        <dbReference type="ARBA" id="ARBA00023242"/>
    </source>
</evidence>
<dbReference type="GO" id="GO:0000981">
    <property type="term" value="F:DNA-binding transcription factor activity, RNA polymerase II-specific"/>
    <property type="evidence" value="ECO:0007669"/>
    <property type="project" value="TreeGrafter"/>
</dbReference>
<comment type="similarity">
    <text evidence="2">Belongs to the krueppel C2H2-type zinc-finger protein family.</text>
</comment>
<evidence type="ECO:0000313" key="14">
    <source>
        <dbReference type="Proteomes" id="UP000053605"/>
    </source>
</evidence>
<dbReference type="GO" id="GO:0031519">
    <property type="term" value="C:PcG protein complex"/>
    <property type="evidence" value="ECO:0007669"/>
    <property type="project" value="TreeGrafter"/>
</dbReference>
<dbReference type="GO" id="GO:0005667">
    <property type="term" value="C:transcription regulator complex"/>
    <property type="evidence" value="ECO:0007669"/>
    <property type="project" value="TreeGrafter"/>
</dbReference>
<feature type="non-terminal residue" evidence="13">
    <location>
        <position position="1"/>
    </location>
</feature>
<evidence type="ECO:0000256" key="7">
    <source>
        <dbReference type="ARBA" id="ARBA00023015"/>
    </source>
</evidence>
<dbReference type="GO" id="GO:0000785">
    <property type="term" value="C:chromatin"/>
    <property type="evidence" value="ECO:0007669"/>
    <property type="project" value="TreeGrafter"/>
</dbReference>
<keyword evidence="3" id="KW-0479">Metal-binding</keyword>
<dbReference type="Pfam" id="PF00096">
    <property type="entry name" value="zf-C2H2"/>
    <property type="match status" value="2"/>
</dbReference>
<evidence type="ECO:0000256" key="6">
    <source>
        <dbReference type="ARBA" id="ARBA00022833"/>
    </source>
</evidence>
<feature type="domain" description="C2H2-type" evidence="12">
    <location>
        <begin position="27"/>
        <end position="56"/>
    </location>
</feature>
<evidence type="ECO:0000259" key="12">
    <source>
        <dbReference type="PROSITE" id="PS50157"/>
    </source>
</evidence>
<evidence type="ECO:0000256" key="8">
    <source>
        <dbReference type="ARBA" id="ARBA00023125"/>
    </source>
</evidence>
<dbReference type="InterPro" id="IPR013087">
    <property type="entry name" value="Znf_C2H2_type"/>
</dbReference>
<evidence type="ECO:0000256" key="3">
    <source>
        <dbReference type="ARBA" id="ARBA00022723"/>
    </source>
</evidence>
<dbReference type="PhylomeDB" id="A0A091WJ26"/>
<sequence length="56" mass="6512">YKCGQCGKSFIEKRDLVSHQRIHTGEYPCPCTHCPKAFRLKNDLTAHQRIHTCEKP</sequence>
<dbReference type="Proteomes" id="UP000053605">
    <property type="component" value="Unassembled WGS sequence"/>
</dbReference>
<keyword evidence="8" id="KW-0238">DNA-binding</keyword>
<keyword evidence="9" id="KW-0804">Transcription</keyword>
<dbReference type="FunFam" id="3.30.160.60:FF:000320">
    <property type="entry name" value="Zinc finger protein 777"/>
    <property type="match status" value="1"/>
</dbReference>
<evidence type="ECO:0000256" key="4">
    <source>
        <dbReference type="ARBA" id="ARBA00022737"/>
    </source>
</evidence>
<dbReference type="AlphaFoldDB" id="A0A091WJ26"/>
<comment type="subcellular location">
    <subcellularLocation>
        <location evidence="1">Nucleus</location>
    </subcellularLocation>
</comment>
<dbReference type="Gene3D" id="3.30.160.60">
    <property type="entry name" value="Classic Zinc Finger"/>
    <property type="match status" value="2"/>
</dbReference>
<keyword evidence="5 11" id="KW-0863">Zinc-finger</keyword>
<evidence type="ECO:0000256" key="2">
    <source>
        <dbReference type="ARBA" id="ARBA00006991"/>
    </source>
</evidence>
<dbReference type="PROSITE" id="PS00028">
    <property type="entry name" value="ZINC_FINGER_C2H2_1"/>
    <property type="match status" value="2"/>
</dbReference>
<keyword evidence="4" id="KW-0677">Repeat</keyword>
<name>A0A091WJ26_OPIHO</name>
<evidence type="ECO:0000256" key="9">
    <source>
        <dbReference type="ARBA" id="ARBA00023163"/>
    </source>
</evidence>
<dbReference type="FunFam" id="3.30.160.60:FF:001290">
    <property type="entry name" value="Zinc finger 45-like"/>
    <property type="match status" value="1"/>
</dbReference>
<dbReference type="PANTHER" id="PTHR14003:SF23">
    <property type="entry name" value="ZINC FINGER PROTEIN 143"/>
    <property type="match status" value="1"/>
</dbReference>
<keyword evidence="10" id="KW-0539">Nucleus</keyword>
<dbReference type="GO" id="GO:0008270">
    <property type="term" value="F:zinc ion binding"/>
    <property type="evidence" value="ECO:0007669"/>
    <property type="project" value="UniProtKB-KW"/>
</dbReference>
<organism evidence="13 14">
    <name type="scientific">Opisthocomus hoazin</name>
    <name type="common">Hoatzin</name>
    <name type="synonym">Phasianus hoazin</name>
    <dbReference type="NCBI Taxonomy" id="30419"/>
    <lineage>
        <taxon>Eukaryota</taxon>
        <taxon>Metazoa</taxon>
        <taxon>Chordata</taxon>
        <taxon>Craniata</taxon>
        <taxon>Vertebrata</taxon>
        <taxon>Euteleostomi</taxon>
        <taxon>Archelosauria</taxon>
        <taxon>Archosauria</taxon>
        <taxon>Dinosauria</taxon>
        <taxon>Saurischia</taxon>
        <taxon>Theropoda</taxon>
        <taxon>Coelurosauria</taxon>
        <taxon>Aves</taxon>
        <taxon>Neognathae</taxon>
        <taxon>Neoaves</taxon>
        <taxon>Opisthocomiformes</taxon>
        <taxon>Opisthocomidae</taxon>
        <taxon>Opisthocomus</taxon>
    </lineage>
</organism>
<evidence type="ECO:0000313" key="13">
    <source>
        <dbReference type="EMBL" id="KFR14858.1"/>
    </source>
</evidence>
<dbReference type="InterPro" id="IPR036236">
    <property type="entry name" value="Znf_C2H2_sf"/>
</dbReference>
<keyword evidence="14" id="KW-1185">Reference proteome</keyword>
<keyword evidence="6" id="KW-0862">Zinc</keyword>
<reference evidence="13 14" key="1">
    <citation type="submission" date="2014-04" db="EMBL/GenBank/DDBJ databases">
        <title>Genome evolution of avian class.</title>
        <authorList>
            <person name="Zhang G."/>
            <person name="Li C."/>
        </authorList>
    </citation>
    <scope>NUCLEOTIDE SEQUENCE [LARGE SCALE GENOMIC DNA]</scope>
    <source>
        <strain evidence="13">BGI_N306</strain>
    </source>
</reference>